<dbReference type="InterPro" id="IPR051449">
    <property type="entry name" value="ABC-2_transporter_component"/>
</dbReference>
<feature type="domain" description="ABC transmembrane type-2" evidence="9">
    <location>
        <begin position="145"/>
        <end position="370"/>
    </location>
</feature>
<proteinExistence type="inferred from homology"/>
<gene>
    <name evidence="10" type="primary">ybhR_2</name>
    <name evidence="10" type="ORF">Mterra_01281</name>
</gene>
<feature type="transmembrane region" description="Helical" evidence="8">
    <location>
        <begin position="227"/>
        <end position="247"/>
    </location>
</feature>
<keyword evidence="6 8" id="KW-1133">Transmembrane helix</keyword>
<evidence type="ECO:0000256" key="5">
    <source>
        <dbReference type="ARBA" id="ARBA00022692"/>
    </source>
</evidence>
<evidence type="ECO:0000313" key="10">
    <source>
        <dbReference type="EMBL" id="RIH87099.1"/>
    </source>
</evidence>
<evidence type="ECO:0000256" key="7">
    <source>
        <dbReference type="ARBA" id="ARBA00023136"/>
    </source>
</evidence>
<dbReference type="GO" id="GO:0043190">
    <property type="term" value="C:ATP-binding cassette (ABC) transporter complex"/>
    <property type="evidence" value="ECO:0007669"/>
    <property type="project" value="InterPro"/>
</dbReference>
<feature type="transmembrane region" description="Helical" evidence="8">
    <location>
        <begin position="259"/>
        <end position="281"/>
    </location>
</feature>
<evidence type="ECO:0000313" key="11">
    <source>
        <dbReference type="Proteomes" id="UP000265715"/>
    </source>
</evidence>
<keyword evidence="11" id="KW-1185">Reference proteome</keyword>
<dbReference type="PANTHER" id="PTHR30294:SF29">
    <property type="entry name" value="MULTIDRUG ABC TRANSPORTER PERMEASE YBHS-RELATED"/>
    <property type="match status" value="1"/>
</dbReference>
<dbReference type="OrthoDB" id="9776218at2"/>
<dbReference type="InterPro" id="IPR000412">
    <property type="entry name" value="ABC_2_transport"/>
</dbReference>
<evidence type="ECO:0000256" key="2">
    <source>
        <dbReference type="ARBA" id="ARBA00007783"/>
    </source>
</evidence>
<dbReference type="EMBL" id="QXDL01000039">
    <property type="protein sequence ID" value="RIH87099.1"/>
    <property type="molecule type" value="Genomic_DNA"/>
</dbReference>
<protein>
    <recommendedName>
        <fullName evidence="8">Transport permease protein</fullName>
    </recommendedName>
</protein>
<evidence type="ECO:0000256" key="4">
    <source>
        <dbReference type="ARBA" id="ARBA00022475"/>
    </source>
</evidence>
<dbReference type="InterPro" id="IPR013525">
    <property type="entry name" value="ABC2_TM"/>
</dbReference>
<keyword evidence="7 8" id="KW-0472">Membrane</keyword>
<comment type="subcellular location">
    <subcellularLocation>
        <location evidence="1 8">Cell membrane</location>
        <topology evidence="1 8">Multi-pass membrane protein</topology>
    </subcellularLocation>
</comment>
<dbReference type="Pfam" id="PF12698">
    <property type="entry name" value="ABC2_membrane_3"/>
    <property type="match status" value="1"/>
</dbReference>
<keyword evidence="3 8" id="KW-0813">Transport</keyword>
<feature type="transmembrane region" description="Helical" evidence="8">
    <location>
        <begin position="344"/>
        <end position="363"/>
    </location>
</feature>
<accession>A0A399EVI3</accession>
<evidence type="ECO:0000256" key="3">
    <source>
        <dbReference type="ARBA" id="ARBA00022448"/>
    </source>
</evidence>
<dbReference type="GO" id="GO:0140359">
    <property type="term" value="F:ABC-type transporter activity"/>
    <property type="evidence" value="ECO:0007669"/>
    <property type="project" value="InterPro"/>
</dbReference>
<evidence type="ECO:0000256" key="1">
    <source>
        <dbReference type="ARBA" id="ARBA00004651"/>
    </source>
</evidence>
<feature type="transmembrane region" description="Helical" evidence="8">
    <location>
        <begin position="176"/>
        <end position="201"/>
    </location>
</feature>
<dbReference type="RefSeq" id="WP_119314444.1">
    <property type="nucleotide sequence ID" value="NZ_QXDL01000039.1"/>
</dbReference>
<feature type="transmembrane region" description="Helical" evidence="8">
    <location>
        <begin position="288"/>
        <end position="309"/>
    </location>
</feature>
<keyword evidence="4 8" id="KW-1003">Cell membrane</keyword>
<organism evidence="10 11">
    <name type="scientific">Calidithermus terrae</name>
    <dbReference type="NCBI Taxonomy" id="1408545"/>
    <lineage>
        <taxon>Bacteria</taxon>
        <taxon>Thermotogati</taxon>
        <taxon>Deinococcota</taxon>
        <taxon>Deinococci</taxon>
        <taxon>Thermales</taxon>
        <taxon>Thermaceae</taxon>
        <taxon>Calidithermus</taxon>
    </lineage>
</organism>
<name>A0A399EVI3_9DEIN</name>
<reference evidence="10 11" key="1">
    <citation type="submission" date="2018-08" db="EMBL/GenBank/DDBJ databases">
        <title>Meiothermus terrae DSM 26712 genome sequencing project.</title>
        <authorList>
            <person name="Da Costa M.S."/>
            <person name="Albuquerque L."/>
            <person name="Raposo P."/>
            <person name="Froufe H.J.C."/>
            <person name="Barroso C.S."/>
            <person name="Egas C."/>
        </authorList>
    </citation>
    <scope>NUCLEOTIDE SEQUENCE [LARGE SCALE GENOMIC DNA]</scope>
    <source>
        <strain evidence="10 11">DSM 26712</strain>
    </source>
</reference>
<dbReference type="AlphaFoldDB" id="A0A399EVI3"/>
<evidence type="ECO:0000259" key="9">
    <source>
        <dbReference type="PROSITE" id="PS51012"/>
    </source>
</evidence>
<feature type="transmembrane region" description="Helical" evidence="8">
    <location>
        <begin position="20"/>
        <end position="40"/>
    </location>
</feature>
<evidence type="ECO:0000256" key="6">
    <source>
        <dbReference type="ARBA" id="ARBA00022989"/>
    </source>
</evidence>
<dbReference type="PROSITE" id="PS51012">
    <property type="entry name" value="ABC_TM2"/>
    <property type="match status" value="1"/>
</dbReference>
<dbReference type="PRINTS" id="PR00164">
    <property type="entry name" value="ABC2TRNSPORT"/>
</dbReference>
<keyword evidence="5 8" id="KW-0812">Transmembrane</keyword>
<evidence type="ECO:0000256" key="8">
    <source>
        <dbReference type="RuleBase" id="RU361157"/>
    </source>
</evidence>
<comment type="caution">
    <text evidence="10">The sequence shown here is derived from an EMBL/GenBank/DDBJ whole genome shotgun (WGS) entry which is preliminary data.</text>
</comment>
<dbReference type="PANTHER" id="PTHR30294">
    <property type="entry name" value="MEMBRANE COMPONENT OF ABC TRANSPORTER YHHJ-RELATED"/>
    <property type="match status" value="1"/>
</dbReference>
<comment type="similarity">
    <text evidence="2 8">Belongs to the ABC-2 integral membrane protein family.</text>
</comment>
<dbReference type="Proteomes" id="UP000265715">
    <property type="component" value="Unassembled WGS sequence"/>
</dbReference>
<dbReference type="InterPro" id="IPR047817">
    <property type="entry name" value="ABC2_TM_bact-type"/>
</dbReference>
<sequence>MSRVLAVAHKEITQIRRDHVLPRLIVGLPVMMMLLFGYAINFTLSGIRLSVYDGSADRVSQALVQELGKDDKFRLTHAARSPQEVPEAIDEGRARVGLVIPEGALQTVRQDKSLVVEVYVDGSDPNFAFQAQAALRKALGDLNGRLLAGKALAGQAVTPPLTPSLHTLYNPDNKTAWFMIPGIIGLILTQFTVLLTALSIVREGESRMMETLIATPVKPYEVVLGKVLPYLGISFGVALLVLALGHWVFGVPVQGNLGWLLLLMLLFLVGSLGVGVLISTLARTQVQAVFGTFAYAFPTIFLSGFVFPIDGMPALFQAVSYAVPARYLIEGLRGVMLRGVGWEFLWLDFLALSVFGGLVLVLASSRFRKQLAV</sequence>